<dbReference type="AlphaFoldDB" id="A0A9Q7UPE0"/>
<evidence type="ECO:0000313" key="3">
    <source>
        <dbReference type="Proteomes" id="UP000254259"/>
    </source>
</evidence>
<evidence type="ECO:0000313" key="2">
    <source>
        <dbReference type="EMBL" id="SPD62992.1"/>
    </source>
</evidence>
<gene>
    <name evidence="2" type="ORF">CBM2636_10008</name>
</gene>
<dbReference type="InterPro" id="IPR018691">
    <property type="entry name" value="DUF2188"/>
</dbReference>
<reference evidence="2 3" key="1">
    <citation type="submission" date="2018-01" db="EMBL/GenBank/DDBJ databases">
        <authorList>
            <person name="Clerissi C."/>
        </authorList>
    </citation>
    <scope>NUCLEOTIDE SEQUENCE [LARGE SCALE GENOMIC DNA]</scope>
    <source>
        <strain evidence="2">Cupriavidus taiwanensis SWF 66322</strain>
    </source>
</reference>
<evidence type="ECO:0008006" key="4">
    <source>
        <dbReference type="Google" id="ProtNLM"/>
    </source>
</evidence>
<dbReference type="Proteomes" id="UP000254259">
    <property type="component" value="Chromosome CBM2636"/>
</dbReference>
<dbReference type="RefSeq" id="WP_115707613.1">
    <property type="nucleotide sequence ID" value="NZ_LT984813.1"/>
</dbReference>
<organism evidence="2 3">
    <name type="scientific">Cupriavidus taiwanensis</name>
    <dbReference type="NCBI Taxonomy" id="164546"/>
    <lineage>
        <taxon>Bacteria</taxon>
        <taxon>Pseudomonadati</taxon>
        <taxon>Pseudomonadota</taxon>
        <taxon>Betaproteobacteria</taxon>
        <taxon>Burkholderiales</taxon>
        <taxon>Burkholderiaceae</taxon>
        <taxon>Cupriavidus</taxon>
    </lineage>
</organism>
<name>A0A9Q7UPE0_9BURK</name>
<feature type="compositionally biased region" description="Basic and acidic residues" evidence="1">
    <location>
        <begin position="53"/>
        <end position="63"/>
    </location>
</feature>
<evidence type="ECO:0000256" key="1">
    <source>
        <dbReference type="SAM" id="MobiDB-lite"/>
    </source>
</evidence>
<dbReference type="Pfam" id="PF09954">
    <property type="entry name" value="DUF2188"/>
    <property type="match status" value="1"/>
</dbReference>
<proteinExistence type="predicted"/>
<protein>
    <recommendedName>
        <fullName evidence="4">DUF2188 domain-containing protein</fullName>
    </recommendedName>
</protein>
<accession>A0A9Q7UPE0</accession>
<sequence>MTKKDIHVVPHKDGWATKKEGAQRAGVVVDTQKAAIDRAREQAKRDRVEVVIHRKDGTIRDSDSYGNDPNPPKDKKN</sequence>
<dbReference type="EMBL" id="LT984813">
    <property type="protein sequence ID" value="SPD62992.1"/>
    <property type="molecule type" value="Genomic_DNA"/>
</dbReference>
<feature type="region of interest" description="Disordered" evidence="1">
    <location>
        <begin position="53"/>
        <end position="77"/>
    </location>
</feature>